<dbReference type="Gene3D" id="3.40.50.2020">
    <property type="match status" value="1"/>
</dbReference>
<keyword evidence="6 15" id="KW-0963">Cytoplasm</keyword>
<dbReference type="Pfam" id="PF00156">
    <property type="entry name" value="Pribosyltran"/>
    <property type="match status" value="1"/>
</dbReference>
<evidence type="ECO:0000259" key="16">
    <source>
        <dbReference type="Pfam" id="PF00156"/>
    </source>
</evidence>
<comment type="subcellular location">
    <subcellularLocation>
        <location evidence="2 15">Cytoplasm</location>
    </subcellularLocation>
</comment>
<keyword evidence="10 15" id="KW-0660">Purine salvage</keyword>
<comment type="cofactor">
    <cofactor evidence="1 15">
        <name>Mg(2+)</name>
        <dbReference type="ChEBI" id="CHEBI:18420"/>
    </cofactor>
</comment>
<name>A0ABX0H5R6_9BACT</name>
<comment type="similarity">
    <text evidence="4 15">Belongs to the purine/pyrimidine phosphoribosyltransferase family.</text>
</comment>
<protein>
    <recommendedName>
        <fullName evidence="5 15">Hypoxanthine phosphoribosyltransferase</fullName>
        <ecNumber evidence="5 15">2.4.2.8</ecNumber>
    </recommendedName>
</protein>
<dbReference type="InterPro" id="IPR005904">
    <property type="entry name" value="Hxn_phspho_trans"/>
</dbReference>
<keyword evidence="7 15" id="KW-0328">Glycosyltransferase</keyword>
<evidence type="ECO:0000256" key="13">
    <source>
        <dbReference type="ARBA" id="ARBA00048811"/>
    </source>
</evidence>
<evidence type="ECO:0000313" key="17">
    <source>
        <dbReference type="EMBL" id="NHE55310.1"/>
    </source>
</evidence>
<evidence type="ECO:0000256" key="14">
    <source>
        <dbReference type="ARBA" id="ARBA00049402"/>
    </source>
</evidence>
<dbReference type="PANTHER" id="PTHR43340:SF1">
    <property type="entry name" value="HYPOXANTHINE PHOSPHORIBOSYLTRANSFERASE"/>
    <property type="match status" value="1"/>
</dbReference>
<evidence type="ECO:0000256" key="6">
    <source>
        <dbReference type="ARBA" id="ARBA00022490"/>
    </source>
</evidence>
<dbReference type="RefSeq" id="WP_166142111.1">
    <property type="nucleotide sequence ID" value="NZ_JAANYN010000001.1"/>
</dbReference>
<keyword evidence="11 15" id="KW-0547">Nucleotide-binding</keyword>
<evidence type="ECO:0000256" key="8">
    <source>
        <dbReference type="ARBA" id="ARBA00022679"/>
    </source>
</evidence>
<evidence type="ECO:0000256" key="9">
    <source>
        <dbReference type="ARBA" id="ARBA00022723"/>
    </source>
</evidence>
<evidence type="ECO:0000256" key="1">
    <source>
        <dbReference type="ARBA" id="ARBA00001946"/>
    </source>
</evidence>
<evidence type="ECO:0000256" key="11">
    <source>
        <dbReference type="ARBA" id="ARBA00022741"/>
    </source>
</evidence>
<comment type="pathway">
    <text evidence="3 15">Purine metabolism; IMP biosynthesis via salvage pathway; IMP from hypoxanthine: step 1/1.</text>
</comment>
<dbReference type="EMBL" id="JAANYN010000001">
    <property type="protein sequence ID" value="NHE55310.1"/>
    <property type="molecule type" value="Genomic_DNA"/>
</dbReference>
<keyword evidence="12 15" id="KW-0460">Magnesium</keyword>
<gene>
    <name evidence="17" type="primary">hpt</name>
    <name evidence="17" type="ORF">G9Q97_00600</name>
</gene>
<accession>A0ABX0H5R6</accession>
<evidence type="ECO:0000256" key="4">
    <source>
        <dbReference type="ARBA" id="ARBA00008391"/>
    </source>
</evidence>
<sequence>MIKIEDLDFELFIPEDKLLIRVKELAKAINLDYNGKNPILLAVLNGSFMFMSDICKEINLTADVSFIKLASYSGTKSTGNITPLLGLSESLKDRDVVIIEDIVDTGKSMVYLLDLINKENPKSVEIVSLLVKPEALTESVTIKYRGFDIPDLFVVGYGLDYCGKGRNLRHLYQKREK</sequence>
<evidence type="ECO:0000256" key="5">
    <source>
        <dbReference type="ARBA" id="ARBA00011895"/>
    </source>
</evidence>
<dbReference type="GO" id="GO:0016757">
    <property type="term" value="F:glycosyltransferase activity"/>
    <property type="evidence" value="ECO:0007669"/>
    <property type="project" value="UniProtKB-KW"/>
</dbReference>
<organism evidence="17 18">
    <name type="scientific">Cyclobacterium plantarum</name>
    <dbReference type="NCBI Taxonomy" id="2716263"/>
    <lineage>
        <taxon>Bacteria</taxon>
        <taxon>Pseudomonadati</taxon>
        <taxon>Bacteroidota</taxon>
        <taxon>Cytophagia</taxon>
        <taxon>Cytophagales</taxon>
        <taxon>Cyclobacteriaceae</taxon>
        <taxon>Cyclobacterium</taxon>
    </lineage>
</organism>
<evidence type="ECO:0000256" key="3">
    <source>
        <dbReference type="ARBA" id="ARBA00004669"/>
    </source>
</evidence>
<evidence type="ECO:0000256" key="7">
    <source>
        <dbReference type="ARBA" id="ARBA00022676"/>
    </source>
</evidence>
<evidence type="ECO:0000256" key="15">
    <source>
        <dbReference type="RuleBase" id="RU364099"/>
    </source>
</evidence>
<dbReference type="SUPFAM" id="SSF53271">
    <property type="entry name" value="PRTase-like"/>
    <property type="match status" value="1"/>
</dbReference>
<dbReference type="PANTHER" id="PTHR43340">
    <property type="entry name" value="HYPOXANTHINE-GUANINE PHOSPHORIBOSYLTRANSFERASE"/>
    <property type="match status" value="1"/>
</dbReference>
<dbReference type="Proteomes" id="UP000649799">
    <property type="component" value="Unassembled WGS sequence"/>
</dbReference>
<evidence type="ECO:0000256" key="10">
    <source>
        <dbReference type="ARBA" id="ARBA00022726"/>
    </source>
</evidence>
<evidence type="ECO:0000256" key="2">
    <source>
        <dbReference type="ARBA" id="ARBA00004496"/>
    </source>
</evidence>
<dbReference type="EC" id="2.4.2.8" evidence="5 15"/>
<feature type="domain" description="Phosphoribosyltransferase" evidence="16">
    <location>
        <begin position="17"/>
        <end position="161"/>
    </location>
</feature>
<dbReference type="NCBIfam" id="TIGR01203">
    <property type="entry name" value="HGPRTase"/>
    <property type="match status" value="1"/>
</dbReference>
<evidence type="ECO:0000256" key="12">
    <source>
        <dbReference type="ARBA" id="ARBA00022842"/>
    </source>
</evidence>
<dbReference type="InterPro" id="IPR050408">
    <property type="entry name" value="HGPRT"/>
</dbReference>
<reference evidence="17 18" key="1">
    <citation type="submission" date="2020-03" db="EMBL/GenBank/DDBJ databases">
        <title>Cyclobacterium plantarum sp. nov., a marine bacterium isolated from a coastal-marine wetland.</title>
        <authorList>
            <person name="Sanchez-Porro C."/>
            <person name="Ventosa A."/>
            <person name="Amoozegar M."/>
        </authorList>
    </citation>
    <scope>NUCLEOTIDE SEQUENCE [LARGE SCALE GENOMIC DNA]</scope>
    <source>
        <strain evidence="17 18">GBPx2</strain>
    </source>
</reference>
<comment type="catalytic activity">
    <reaction evidence="14">
        <text>IMP + diphosphate = hypoxanthine + 5-phospho-alpha-D-ribose 1-diphosphate</text>
        <dbReference type="Rhea" id="RHEA:17973"/>
        <dbReference type="ChEBI" id="CHEBI:17368"/>
        <dbReference type="ChEBI" id="CHEBI:33019"/>
        <dbReference type="ChEBI" id="CHEBI:58017"/>
        <dbReference type="ChEBI" id="CHEBI:58053"/>
        <dbReference type="EC" id="2.4.2.8"/>
    </reaction>
    <physiologicalReaction direction="right-to-left" evidence="14">
        <dbReference type="Rhea" id="RHEA:17975"/>
    </physiologicalReaction>
</comment>
<dbReference type="CDD" id="cd06223">
    <property type="entry name" value="PRTases_typeI"/>
    <property type="match status" value="1"/>
</dbReference>
<dbReference type="InterPro" id="IPR000836">
    <property type="entry name" value="PRTase_dom"/>
</dbReference>
<evidence type="ECO:0000313" key="18">
    <source>
        <dbReference type="Proteomes" id="UP000649799"/>
    </source>
</evidence>
<dbReference type="InterPro" id="IPR029057">
    <property type="entry name" value="PRTase-like"/>
</dbReference>
<keyword evidence="18" id="KW-1185">Reference proteome</keyword>
<keyword evidence="9 15" id="KW-0479">Metal-binding</keyword>
<keyword evidence="8 15" id="KW-0808">Transferase</keyword>
<comment type="catalytic activity">
    <reaction evidence="13">
        <text>GMP + diphosphate = guanine + 5-phospho-alpha-D-ribose 1-diphosphate</text>
        <dbReference type="Rhea" id="RHEA:25424"/>
        <dbReference type="ChEBI" id="CHEBI:16235"/>
        <dbReference type="ChEBI" id="CHEBI:33019"/>
        <dbReference type="ChEBI" id="CHEBI:58017"/>
        <dbReference type="ChEBI" id="CHEBI:58115"/>
        <dbReference type="EC" id="2.4.2.8"/>
    </reaction>
    <physiologicalReaction direction="right-to-left" evidence="13">
        <dbReference type="Rhea" id="RHEA:25426"/>
    </physiologicalReaction>
</comment>
<comment type="caution">
    <text evidence="17">The sequence shown here is derived from an EMBL/GenBank/DDBJ whole genome shotgun (WGS) entry which is preliminary data.</text>
</comment>
<proteinExistence type="inferred from homology"/>